<dbReference type="Gene3D" id="3.30.160.60">
    <property type="entry name" value="Classic Zinc Finger"/>
    <property type="match status" value="1"/>
</dbReference>
<dbReference type="Proteomes" id="UP000077266">
    <property type="component" value="Unassembled WGS sequence"/>
</dbReference>
<dbReference type="AlphaFoldDB" id="A0A165JHA7"/>
<evidence type="ECO:0000259" key="9">
    <source>
        <dbReference type="PROSITE" id="PS50157"/>
    </source>
</evidence>
<proteinExistence type="predicted"/>
<dbReference type="GO" id="GO:0008270">
    <property type="term" value="F:zinc ion binding"/>
    <property type="evidence" value="ECO:0007669"/>
    <property type="project" value="UniProtKB-KW"/>
</dbReference>
<sequence length="200" mass="22061">MNVNCEWAGCRARCTTPKELYEHLYDVHTVSANITDHVLVCRWNGCTVRPRVGSGTSALARQHLCSHAKYYKPYACERCGAAFPRVGKLEEHKMRSCVALGEREHTTAHIARSSRSLSPLSEPSSPEPDSEDGVTGLPSQLMHLQGSQLNEKELALSLGKLVSSLQSGDSVSMSEEDSLFFQIQSAIDSNLDLRFGPERL</sequence>
<keyword evidence="3" id="KW-0677">Repeat</keyword>
<comment type="subcellular location">
    <subcellularLocation>
        <location evidence="1">Nucleus</location>
    </subcellularLocation>
</comment>
<keyword evidence="2" id="KW-0479">Metal-binding</keyword>
<evidence type="ECO:0000256" key="4">
    <source>
        <dbReference type="ARBA" id="ARBA00022771"/>
    </source>
</evidence>
<dbReference type="GO" id="GO:0005634">
    <property type="term" value="C:nucleus"/>
    <property type="evidence" value="ECO:0007669"/>
    <property type="project" value="UniProtKB-SubCell"/>
</dbReference>
<dbReference type="InParanoid" id="A0A165JHA7"/>
<keyword evidence="11" id="KW-1185">Reference proteome</keyword>
<feature type="domain" description="C2H2-type" evidence="9">
    <location>
        <begin position="74"/>
        <end position="104"/>
    </location>
</feature>
<dbReference type="InterPro" id="IPR013087">
    <property type="entry name" value="Znf_C2H2_type"/>
</dbReference>
<name>A0A165JHA7_EXIGL</name>
<feature type="region of interest" description="Disordered" evidence="8">
    <location>
        <begin position="108"/>
        <end position="137"/>
    </location>
</feature>
<evidence type="ECO:0000256" key="1">
    <source>
        <dbReference type="ARBA" id="ARBA00004123"/>
    </source>
</evidence>
<keyword evidence="5" id="KW-0862">Zinc</keyword>
<dbReference type="InterPro" id="IPR050806">
    <property type="entry name" value="pacC/RIM101"/>
</dbReference>
<keyword evidence="4 7" id="KW-0863">Zinc-finger</keyword>
<evidence type="ECO:0000256" key="8">
    <source>
        <dbReference type="SAM" id="MobiDB-lite"/>
    </source>
</evidence>
<evidence type="ECO:0000313" key="10">
    <source>
        <dbReference type="EMBL" id="KZV94845.1"/>
    </source>
</evidence>
<reference evidence="10 11" key="1">
    <citation type="journal article" date="2016" name="Mol. Biol. Evol.">
        <title>Comparative Genomics of Early-Diverging Mushroom-Forming Fungi Provides Insights into the Origins of Lignocellulose Decay Capabilities.</title>
        <authorList>
            <person name="Nagy L.G."/>
            <person name="Riley R."/>
            <person name="Tritt A."/>
            <person name="Adam C."/>
            <person name="Daum C."/>
            <person name="Floudas D."/>
            <person name="Sun H."/>
            <person name="Yadav J.S."/>
            <person name="Pangilinan J."/>
            <person name="Larsson K.H."/>
            <person name="Matsuura K."/>
            <person name="Barry K."/>
            <person name="Labutti K."/>
            <person name="Kuo R."/>
            <person name="Ohm R.A."/>
            <person name="Bhattacharya S.S."/>
            <person name="Shirouzu T."/>
            <person name="Yoshinaga Y."/>
            <person name="Martin F.M."/>
            <person name="Grigoriev I.V."/>
            <person name="Hibbett D.S."/>
        </authorList>
    </citation>
    <scope>NUCLEOTIDE SEQUENCE [LARGE SCALE GENOMIC DNA]</scope>
    <source>
        <strain evidence="10 11">HHB12029</strain>
    </source>
</reference>
<evidence type="ECO:0000256" key="7">
    <source>
        <dbReference type="PROSITE-ProRule" id="PRU00042"/>
    </source>
</evidence>
<dbReference type="PANTHER" id="PTHR47257">
    <property type="entry name" value="PH-RESPONSE TRANSCRIPTION FACTOR PACC/RIM101"/>
    <property type="match status" value="1"/>
</dbReference>
<evidence type="ECO:0000256" key="5">
    <source>
        <dbReference type="ARBA" id="ARBA00022833"/>
    </source>
</evidence>
<dbReference type="PROSITE" id="PS50157">
    <property type="entry name" value="ZINC_FINGER_C2H2_2"/>
    <property type="match status" value="1"/>
</dbReference>
<keyword evidence="6" id="KW-0539">Nucleus</keyword>
<gene>
    <name evidence="10" type="ORF">EXIGLDRAFT_736262</name>
</gene>
<organism evidence="10 11">
    <name type="scientific">Exidia glandulosa HHB12029</name>
    <dbReference type="NCBI Taxonomy" id="1314781"/>
    <lineage>
        <taxon>Eukaryota</taxon>
        <taxon>Fungi</taxon>
        <taxon>Dikarya</taxon>
        <taxon>Basidiomycota</taxon>
        <taxon>Agaricomycotina</taxon>
        <taxon>Agaricomycetes</taxon>
        <taxon>Auriculariales</taxon>
        <taxon>Exidiaceae</taxon>
        <taxon>Exidia</taxon>
    </lineage>
</organism>
<evidence type="ECO:0000256" key="6">
    <source>
        <dbReference type="ARBA" id="ARBA00023242"/>
    </source>
</evidence>
<feature type="compositionally biased region" description="Low complexity" evidence="8">
    <location>
        <begin position="113"/>
        <end position="124"/>
    </location>
</feature>
<evidence type="ECO:0000256" key="2">
    <source>
        <dbReference type="ARBA" id="ARBA00022723"/>
    </source>
</evidence>
<evidence type="ECO:0000256" key="3">
    <source>
        <dbReference type="ARBA" id="ARBA00022737"/>
    </source>
</evidence>
<evidence type="ECO:0000313" key="11">
    <source>
        <dbReference type="Proteomes" id="UP000077266"/>
    </source>
</evidence>
<accession>A0A165JHA7</accession>
<dbReference type="PANTHER" id="PTHR47257:SF1">
    <property type="entry name" value="PH-RESPONSE TRANSCRIPTION FACTOR PACC_RIM101"/>
    <property type="match status" value="1"/>
</dbReference>
<protein>
    <recommendedName>
        <fullName evidence="9">C2H2-type domain-containing protein</fullName>
    </recommendedName>
</protein>
<dbReference type="SMART" id="SM00355">
    <property type="entry name" value="ZnF_C2H2"/>
    <property type="match status" value="3"/>
</dbReference>
<dbReference type="EMBL" id="KV425966">
    <property type="protein sequence ID" value="KZV94845.1"/>
    <property type="molecule type" value="Genomic_DNA"/>
</dbReference>
<dbReference type="STRING" id="1314781.A0A165JHA7"/>